<feature type="compositionally biased region" description="Polar residues" evidence="1">
    <location>
        <begin position="71"/>
        <end position="84"/>
    </location>
</feature>
<dbReference type="Proteomes" id="UP001210211">
    <property type="component" value="Unassembled WGS sequence"/>
</dbReference>
<dbReference type="PANTHER" id="PTHR34064:SF4">
    <property type="entry name" value="PROTEIN, PUTATIVE-RELATED"/>
    <property type="match status" value="1"/>
</dbReference>
<proteinExistence type="predicted"/>
<name>A0AAD5ZW88_9POAL</name>
<evidence type="ECO:0000313" key="2">
    <source>
        <dbReference type="EMBL" id="KAJ3705214.1"/>
    </source>
</evidence>
<dbReference type="AlphaFoldDB" id="A0AAD5ZW88"/>
<sequence length="147" mass="15666">MVEISATASQLKQLISPTEVPSDETLKTSYGVESQPSDGFVAVDIGALAVHADEPASNKNMVRTMSRKASQKTPDGDTNCTGGPSQVDKLDTHAHVAGANVELLSSHSYGHTGMVTAGQGGKCRRLNSRRSPQWINPRRVLFTFATV</sequence>
<evidence type="ECO:0000256" key="1">
    <source>
        <dbReference type="SAM" id="MobiDB-lite"/>
    </source>
</evidence>
<protein>
    <submittedName>
        <fullName evidence="2">Uncharacterized protein</fullName>
    </submittedName>
</protein>
<accession>A0AAD5ZW88</accession>
<dbReference type="EMBL" id="JAMRDG010000001">
    <property type="protein sequence ID" value="KAJ3705214.1"/>
    <property type="molecule type" value="Genomic_DNA"/>
</dbReference>
<comment type="caution">
    <text evidence="2">The sequence shown here is derived from an EMBL/GenBank/DDBJ whole genome shotgun (WGS) entry which is preliminary data.</text>
</comment>
<dbReference type="PANTHER" id="PTHR34064">
    <property type="entry name" value="OS04G0672300 PROTEIN"/>
    <property type="match status" value="1"/>
</dbReference>
<keyword evidence="3" id="KW-1185">Reference proteome</keyword>
<organism evidence="2 3">
    <name type="scientific">Rhynchospora tenuis</name>
    <dbReference type="NCBI Taxonomy" id="198213"/>
    <lineage>
        <taxon>Eukaryota</taxon>
        <taxon>Viridiplantae</taxon>
        <taxon>Streptophyta</taxon>
        <taxon>Embryophyta</taxon>
        <taxon>Tracheophyta</taxon>
        <taxon>Spermatophyta</taxon>
        <taxon>Magnoliopsida</taxon>
        <taxon>Liliopsida</taxon>
        <taxon>Poales</taxon>
        <taxon>Cyperaceae</taxon>
        <taxon>Cyperoideae</taxon>
        <taxon>Rhynchosporeae</taxon>
        <taxon>Rhynchospora</taxon>
    </lineage>
</organism>
<evidence type="ECO:0000313" key="3">
    <source>
        <dbReference type="Proteomes" id="UP001210211"/>
    </source>
</evidence>
<feature type="region of interest" description="Disordered" evidence="1">
    <location>
        <begin position="66"/>
        <end position="85"/>
    </location>
</feature>
<reference evidence="2 3" key="1">
    <citation type="journal article" date="2022" name="Cell">
        <title>Repeat-based holocentromeres influence genome architecture and karyotype evolution.</title>
        <authorList>
            <person name="Hofstatter P.G."/>
            <person name="Thangavel G."/>
            <person name="Lux T."/>
            <person name="Neumann P."/>
            <person name="Vondrak T."/>
            <person name="Novak P."/>
            <person name="Zhang M."/>
            <person name="Costa L."/>
            <person name="Castellani M."/>
            <person name="Scott A."/>
            <person name="Toegelov H."/>
            <person name="Fuchs J."/>
            <person name="Mata-Sucre Y."/>
            <person name="Dias Y."/>
            <person name="Vanzela A.L.L."/>
            <person name="Huettel B."/>
            <person name="Almeida C.C.S."/>
            <person name="Simkova H."/>
            <person name="Souza G."/>
            <person name="Pedrosa-Harand A."/>
            <person name="Macas J."/>
            <person name="Mayer K.F.X."/>
            <person name="Houben A."/>
            <person name="Marques A."/>
        </authorList>
    </citation>
    <scope>NUCLEOTIDE SEQUENCE [LARGE SCALE GENOMIC DNA]</scope>
    <source>
        <strain evidence="2">RhyTen1mFocal</strain>
    </source>
</reference>
<gene>
    <name evidence="2" type="ORF">LUZ61_008919</name>
</gene>